<organism evidence="2 3">
    <name type="scientific">Ambispora gerdemannii</name>
    <dbReference type="NCBI Taxonomy" id="144530"/>
    <lineage>
        <taxon>Eukaryota</taxon>
        <taxon>Fungi</taxon>
        <taxon>Fungi incertae sedis</taxon>
        <taxon>Mucoromycota</taxon>
        <taxon>Glomeromycotina</taxon>
        <taxon>Glomeromycetes</taxon>
        <taxon>Archaeosporales</taxon>
        <taxon>Ambisporaceae</taxon>
        <taxon>Ambispora</taxon>
    </lineage>
</organism>
<accession>A0A9N9CTQ8</accession>
<feature type="non-terminal residue" evidence="2">
    <location>
        <position position="1"/>
    </location>
</feature>
<reference evidence="2" key="1">
    <citation type="submission" date="2021-06" db="EMBL/GenBank/DDBJ databases">
        <authorList>
            <person name="Kallberg Y."/>
            <person name="Tangrot J."/>
            <person name="Rosling A."/>
        </authorList>
    </citation>
    <scope>NUCLEOTIDE SEQUENCE</scope>
    <source>
        <strain evidence="2">MT106</strain>
    </source>
</reference>
<dbReference type="EMBL" id="CAJVPL010002566">
    <property type="protein sequence ID" value="CAG8613995.1"/>
    <property type="molecule type" value="Genomic_DNA"/>
</dbReference>
<protein>
    <submittedName>
        <fullName evidence="2">10644_t:CDS:1</fullName>
    </submittedName>
</protein>
<proteinExistence type="predicted"/>
<keyword evidence="3" id="KW-1185">Reference proteome</keyword>
<evidence type="ECO:0000313" key="2">
    <source>
        <dbReference type="EMBL" id="CAG8613995.1"/>
    </source>
</evidence>
<feature type="coiled-coil region" evidence="1">
    <location>
        <begin position="1"/>
        <end position="66"/>
    </location>
</feature>
<dbReference type="OrthoDB" id="2406278at2759"/>
<dbReference type="AlphaFoldDB" id="A0A9N9CTQ8"/>
<evidence type="ECO:0000313" key="3">
    <source>
        <dbReference type="Proteomes" id="UP000789831"/>
    </source>
</evidence>
<gene>
    <name evidence="2" type="ORF">AGERDE_LOCUS9736</name>
</gene>
<sequence length="283" mass="32549">MENTKSELDLLKQENARLLDKITELEQTVELEQYKSDTNARLLAENTELRNENTKLRQDIGGHEARITKLEHDIMVLKKELGFKKNRKFQTKCIQIAKEILNEEPIIEYRPPFMEGLELDAFFRSNRIALEVQGLNIGFITPAGIRILLIVIGKKDAYVKITEFFFLSAMATTFLGVESGRFIDKGTLRIPNIQRAFKNLVNAESKVISQIENEVNTELREMHDVDIIEFELPEIKAKGKKQNAKLMARIAELEQRESENAELKAKVLKLEYGIEEILDQICG</sequence>
<evidence type="ECO:0000256" key="1">
    <source>
        <dbReference type="SAM" id="Coils"/>
    </source>
</evidence>
<feature type="coiled-coil region" evidence="1">
    <location>
        <begin position="236"/>
        <end position="271"/>
    </location>
</feature>
<keyword evidence="1" id="KW-0175">Coiled coil</keyword>
<name>A0A9N9CTQ8_9GLOM</name>
<dbReference type="Proteomes" id="UP000789831">
    <property type="component" value="Unassembled WGS sequence"/>
</dbReference>
<comment type="caution">
    <text evidence="2">The sequence shown here is derived from an EMBL/GenBank/DDBJ whole genome shotgun (WGS) entry which is preliminary data.</text>
</comment>